<feature type="compositionally biased region" description="Polar residues" evidence="10">
    <location>
        <begin position="186"/>
        <end position="208"/>
    </location>
</feature>
<feature type="chain" id="PRO_5013713551" description="histone acetyltransferase" evidence="11">
    <location>
        <begin position="17"/>
        <end position="446"/>
    </location>
</feature>
<keyword evidence="9" id="KW-0539">Nucleus</keyword>
<dbReference type="GO" id="GO:0000123">
    <property type="term" value="C:histone acetyltransferase complex"/>
    <property type="evidence" value="ECO:0000318"/>
    <property type="project" value="GO_Central"/>
</dbReference>
<keyword evidence="3" id="KW-0808">Transferase</keyword>
<dbReference type="InterPro" id="IPR013083">
    <property type="entry name" value="Znf_RING/FYVE/PHD"/>
</dbReference>
<dbReference type="GO" id="GO:0003713">
    <property type="term" value="F:transcription coactivator activity"/>
    <property type="evidence" value="ECO:0000318"/>
    <property type="project" value="GO_Central"/>
</dbReference>
<dbReference type="CDD" id="cd15802">
    <property type="entry name" value="RING_CBP-p300"/>
    <property type="match status" value="1"/>
</dbReference>
<evidence type="ECO:0000256" key="2">
    <source>
        <dbReference type="ARBA" id="ARBA00013184"/>
    </source>
</evidence>
<gene>
    <name evidence="13" type="ORF">T459_14240</name>
</gene>
<evidence type="ECO:0000256" key="7">
    <source>
        <dbReference type="ARBA" id="ARBA00023015"/>
    </source>
</evidence>
<dbReference type="PANTHER" id="PTHR13808:SF58">
    <property type="entry name" value="HISTONE ACETYLTRANSFERASE"/>
    <property type="match status" value="1"/>
</dbReference>
<dbReference type="PANTHER" id="PTHR13808">
    <property type="entry name" value="CBP/P300-RELATED"/>
    <property type="match status" value="1"/>
</dbReference>
<feature type="compositionally biased region" description="Basic and acidic residues" evidence="10">
    <location>
        <begin position="229"/>
        <end position="241"/>
    </location>
</feature>
<evidence type="ECO:0000256" key="6">
    <source>
        <dbReference type="ARBA" id="ARBA00022833"/>
    </source>
</evidence>
<dbReference type="Pfam" id="PF02135">
    <property type="entry name" value="zf-TAZ"/>
    <property type="match status" value="1"/>
</dbReference>
<dbReference type="GO" id="GO:0008270">
    <property type="term" value="F:zinc ion binding"/>
    <property type="evidence" value="ECO:0007669"/>
    <property type="project" value="UniProtKB-KW"/>
</dbReference>
<evidence type="ECO:0000256" key="3">
    <source>
        <dbReference type="ARBA" id="ARBA00022679"/>
    </source>
</evidence>
<evidence type="ECO:0000256" key="5">
    <source>
        <dbReference type="ARBA" id="ARBA00022771"/>
    </source>
</evidence>
<dbReference type="SUPFAM" id="SSF57903">
    <property type="entry name" value="FYVE/PHD zinc finger"/>
    <property type="match status" value="1"/>
</dbReference>
<dbReference type="InterPro" id="IPR013178">
    <property type="entry name" value="Histone_AcTrfase_Rtt109/CBP"/>
</dbReference>
<sequence length="446" mass="50337">MQRWLLFLIHARQCSAPEGKCPESNSIHAQKLLRHMERYSKFDCRYLQSPETNVLINDYRQCNNVNCPVWIPVKKFMQTQQKVFARPGYISDITNSLSGTCRNFHAVETASKLTGNLTPVAVKTSENLQPSVTEVKMEALANAVQVTPGNTDIAKDNLDDTYAQRSAGDSLASSIPGCLVKQENVNTGKDINQPKQVNTSAPSENATRSKSRKPKIKGVSMMELFNPEQSKEKAEKNKATEHSMSEKSCQLCAAEKPRLKPPAIYCTPCGARIKSNRTYYTIGAGDTQQYCFFRCYYKASGDTIIVDGTTIPKARMEEKRNGEETEEWWVQCDKCKAWQHQICALFNGRRNDCGRAEYTCPYCYIAEERGECKPLPQSAVLGAKDLPQTILSDHVEKRLANSLKEERVKRAKREGKVYDEVLELGELEFLISWGKRNWICVLGEMG</sequence>
<name>A0A2G2ZH26_CAPAN</name>
<dbReference type="GO" id="GO:0005667">
    <property type="term" value="C:transcription regulator complex"/>
    <property type="evidence" value="ECO:0000318"/>
    <property type="project" value="GO_Central"/>
</dbReference>
<dbReference type="EC" id="2.3.1.48" evidence="2"/>
<keyword evidence="5" id="KW-0863">Zinc-finger</keyword>
<keyword evidence="6" id="KW-0862">Zinc</keyword>
<evidence type="ECO:0000256" key="8">
    <source>
        <dbReference type="ARBA" id="ARBA00023163"/>
    </source>
</evidence>
<dbReference type="InterPro" id="IPR010303">
    <property type="entry name" value="RING_CBP-p300"/>
</dbReference>
<keyword evidence="8" id="KW-0804">Transcription</keyword>
<evidence type="ECO:0000256" key="10">
    <source>
        <dbReference type="SAM" id="MobiDB-lite"/>
    </source>
</evidence>
<keyword evidence="11" id="KW-0732">Signal</keyword>
<dbReference type="Pfam" id="PF00628">
    <property type="entry name" value="PHD"/>
    <property type="match status" value="1"/>
</dbReference>
<dbReference type="InterPro" id="IPR011011">
    <property type="entry name" value="Znf_FYVE_PHD"/>
</dbReference>
<dbReference type="InterPro" id="IPR035898">
    <property type="entry name" value="TAZ_dom_sf"/>
</dbReference>
<keyword evidence="4" id="KW-0479">Metal-binding</keyword>
<dbReference type="Gene3D" id="3.30.40.10">
    <property type="entry name" value="Zinc/RING finger domain, C3HC4 (zinc finger)"/>
    <property type="match status" value="1"/>
</dbReference>
<dbReference type="EMBL" id="AYRZ02000005">
    <property type="protein sequence ID" value="PHT81225.1"/>
    <property type="molecule type" value="Genomic_DNA"/>
</dbReference>
<dbReference type="SMART" id="SM00551">
    <property type="entry name" value="ZnF_TAZ"/>
    <property type="match status" value="1"/>
</dbReference>
<evidence type="ECO:0000313" key="14">
    <source>
        <dbReference type="Proteomes" id="UP000222542"/>
    </source>
</evidence>
<evidence type="ECO:0000256" key="1">
    <source>
        <dbReference type="ARBA" id="ARBA00004123"/>
    </source>
</evidence>
<evidence type="ECO:0000313" key="13">
    <source>
        <dbReference type="EMBL" id="PHT81225.1"/>
    </source>
</evidence>
<comment type="caution">
    <text evidence="13">The sequence shown here is derived from an EMBL/GenBank/DDBJ whole genome shotgun (WGS) entry which is preliminary data.</text>
</comment>
<feature type="domain" description="TAZ-type" evidence="12">
    <location>
        <begin position="1"/>
        <end position="73"/>
    </location>
</feature>
<dbReference type="GO" id="GO:0005634">
    <property type="term" value="C:nucleus"/>
    <property type="evidence" value="ECO:0007669"/>
    <property type="project" value="UniProtKB-SubCell"/>
</dbReference>
<evidence type="ECO:0000256" key="11">
    <source>
        <dbReference type="SAM" id="SignalP"/>
    </source>
</evidence>
<keyword evidence="7" id="KW-0805">Transcription regulation</keyword>
<dbReference type="PROSITE" id="PS50134">
    <property type="entry name" value="ZF_TAZ"/>
    <property type="match status" value="1"/>
</dbReference>
<accession>A0A2G2ZH26</accession>
<dbReference type="GO" id="GO:0031490">
    <property type="term" value="F:chromatin DNA binding"/>
    <property type="evidence" value="ECO:0000318"/>
    <property type="project" value="GO_Central"/>
</dbReference>
<evidence type="ECO:0000256" key="4">
    <source>
        <dbReference type="ARBA" id="ARBA00022723"/>
    </source>
</evidence>
<dbReference type="InterPro" id="IPR000197">
    <property type="entry name" value="Znf_TAZ"/>
</dbReference>
<dbReference type="SUPFAM" id="SSF57933">
    <property type="entry name" value="TAZ domain"/>
    <property type="match status" value="1"/>
</dbReference>
<evidence type="ECO:0000259" key="12">
    <source>
        <dbReference type="PROSITE" id="PS50134"/>
    </source>
</evidence>
<reference evidence="13 14" key="1">
    <citation type="journal article" date="2014" name="Nat. Genet.">
        <title>Genome sequence of the hot pepper provides insights into the evolution of pungency in Capsicum species.</title>
        <authorList>
            <person name="Kim S."/>
            <person name="Park M."/>
            <person name="Yeom S.I."/>
            <person name="Kim Y.M."/>
            <person name="Lee J.M."/>
            <person name="Lee H.A."/>
            <person name="Seo E."/>
            <person name="Choi J."/>
            <person name="Cheong K."/>
            <person name="Kim K.T."/>
            <person name="Jung K."/>
            <person name="Lee G.W."/>
            <person name="Oh S.K."/>
            <person name="Bae C."/>
            <person name="Kim S.B."/>
            <person name="Lee H.Y."/>
            <person name="Kim S.Y."/>
            <person name="Kim M.S."/>
            <person name="Kang B.C."/>
            <person name="Jo Y.D."/>
            <person name="Yang H.B."/>
            <person name="Jeong H.J."/>
            <person name="Kang W.H."/>
            <person name="Kwon J.K."/>
            <person name="Shin C."/>
            <person name="Lim J.Y."/>
            <person name="Park J.H."/>
            <person name="Huh J.H."/>
            <person name="Kim J.S."/>
            <person name="Kim B.D."/>
            <person name="Cohen O."/>
            <person name="Paran I."/>
            <person name="Suh M.C."/>
            <person name="Lee S.B."/>
            <person name="Kim Y.K."/>
            <person name="Shin Y."/>
            <person name="Noh S.J."/>
            <person name="Park J."/>
            <person name="Seo Y.S."/>
            <person name="Kwon S.Y."/>
            <person name="Kim H.A."/>
            <person name="Park J.M."/>
            <person name="Kim H.J."/>
            <person name="Choi S.B."/>
            <person name="Bosland P.W."/>
            <person name="Reeves G."/>
            <person name="Jo S.H."/>
            <person name="Lee B.W."/>
            <person name="Cho H.T."/>
            <person name="Choi H.S."/>
            <person name="Lee M.S."/>
            <person name="Yu Y."/>
            <person name="Do Choi Y."/>
            <person name="Park B.S."/>
            <person name="van Deynze A."/>
            <person name="Ashrafi H."/>
            <person name="Hill T."/>
            <person name="Kim W.T."/>
            <person name="Pai H.S."/>
            <person name="Ahn H.K."/>
            <person name="Yeam I."/>
            <person name="Giovannoni J.J."/>
            <person name="Rose J.K."/>
            <person name="Sorensen I."/>
            <person name="Lee S.J."/>
            <person name="Kim R.W."/>
            <person name="Choi I.Y."/>
            <person name="Choi B.S."/>
            <person name="Lim J.S."/>
            <person name="Lee Y.H."/>
            <person name="Choi D."/>
        </authorList>
    </citation>
    <scope>NUCLEOTIDE SEQUENCE [LARGE SCALE GENOMIC DNA]</scope>
    <source>
        <strain evidence="14">cv. CM334</strain>
    </source>
</reference>
<keyword evidence="14" id="KW-1185">Reference proteome</keyword>
<proteinExistence type="predicted"/>
<comment type="subcellular location">
    <subcellularLocation>
        <location evidence="1">Nucleus</location>
    </subcellularLocation>
</comment>
<protein>
    <recommendedName>
        <fullName evidence="2">histone acetyltransferase</fullName>
        <ecNumber evidence="2">2.3.1.48</ecNumber>
    </recommendedName>
</protein>
<reference evidence="13 14" key="2">
    <citation type="journal article" date="2017" name="Genome Biol.">
        <title>New reference genome sequences of hot pepper reveal the massive evolution of plant disease-resistance genes by retroduplication.</title>
        <authorList>
            <person name="Kim S."/>
            <person name="Park J."/>
            <person name="Yeom S.I."/>
            <person name="Kim Y.M."/>
            <person name="Seo E."/>
            <person name="Kim K.T."/>
            <person name="Kim M.S."/>
            <person name="Lee J.M."/>
            <person name="Cheong K."/>
            <person name="Shin H.S."/>
            <person name="Kim S.B."/>
            <person name="Han K."/>
            <person name="Lee J."/>
            <person name="Park M."/>
            <person name="Lee H.A."/>
            <person name="Lee H.Y."/>
            <person name="Lee Y."/>
            <person name="Oh S."/>
            <person name="Lee J.H."/>
            <person name="Choi E."/>
            <person name="Choi E."/>
            <person name="Lee S.E."/>
            <person name="Jeon J."/>
            <person name="Kim H."/>
            <person name="Choi G."/>
            <person name="Song H."/>
            <person name="Lee J."/>
            <person name="Lee S.C."/>
            <person name="Kwon J.K."/>
            <person name="Lee H.Y."/>
            <person name="Koo N."/>
            <person name="Hong Y."/>
            <person name="Kim R.W."/>
            <person name="Kang W.H."/>
            <person name="Huh J.H."/>
            <person name="Kang B.C."/>
            <person name="Yang T.J."/>
            <person name="Lee Y.H."/>
            <person name="Bennetzen J.L."/>
            <person name="Choi D."/>
        </authorList>
    </citation>
    <scope>NUCLEOTIDE SEQUENCE [LARGE SCALE GENOMIC DNA]</scope>
    <source>
        <strain evidence="14">cv. CM334</strain>
    </source>
</reference>
<feature type="signal peptide" evidence="11">
    <location>
        <begin position="1"/>
        <end position="16"/>
    </location>
</feature>
<organism evidence="13 14">
    <name type="scientific">Capsicum annuum</name>
    <name type="common">Capsicum pepper</name>
    <dbReference type="NCBI Taxonomy" id="4072"/>
    <lineage>
        <taxon>Eukaryota</taxon>
        <taxon>Viridiplantae</taxon>
        <taxon>Streptophyta</taxon>
        <taxon>Embryophyta</taxon>
        <taxon>Tracheophyta</taxon>
        <taxon>Spermatophyta</taxon>
        <taxon>Magnoliopsida</taxon>
        <taxon>eudicotyledons</taxon>
        <taxon>Gunneridae</taxon>
        <taxon>Pentapetalae</taxon>
        <taxon>asterids</taxon>
        <taxon>lamiids</taxon>
        <taxon>Solanales</taxon>
        <taxon>Solanaceae</taxon>
        <taxon>Solanoideae</taxon>
        <taxon>Capsiceae</taxon>
        <taxon>Capsicum</taxon>
    </lineage>
</organism>
<feature type="region of interest" description="Disordered" evidence="10">
    <location>
        <begin position="186"/>
        <end position="241"/>
    </location>
</feature>
<dbReference type="STRING" id="4072.A0A2G2ZH26"/>
<evidence type="ECO:0000256" key="9">
    <source>
        <dbReference type="ARBA" id="ARBA00023242"/>
    </source>
</evidence>
<dbReference type="Gramene" id="PHT81225">
    <property type="protein sequence ID" value="PHT81225"/>
    <property type="gene ID" value="T459_14240"/>
</dbReference>
<dbReference type="GO" id="GO:0045944">
    <property type="term" value="P:positive regulation of transcription by RNA polymerase II"/>
    <property type="evidence" value="ECO:0000318"/>
    <property type="project" value="GO_Central"/>
</dbReference>
<dbReference type="Proteomes" id="UP000222542">
    <property type="component" value="Unassembled WGS sequence"/>
</dbReference>
<dbReference type="Gene3D" id="1.20.1020.10">
    <property type="entry name" value="TAZ domain"/>
    <property type="match status" value="1"/>
</dbReference>
<dbReference type="GO" id="GO:0004402">
    <property type="term" value="F:histone acetyltransferase activity"/>
    <property type="evidence" value="ECO:0000318"/>
    <property type="project" value="GO_Central"/>
</dbReference>
<dbReference type="AlphaFoldDB" id="A0A2G2ZH26"/>
<dbReference type="InterPro" id="IPR019787">
    <property type="entry name" value="Znf_PHD-finger"/>
</dbReference>